<reference evidence="1" key="1">
    <citation type="journal article" date="2023" name="Nat. Commun.">
        <title>Diploid and tetraploid genomes of Acorus and the evolution of monocots.</title>
        <authorList>
            <person name="Ma L."/>
            <person name="Liu K.W."/>
            <person name="Li Z."/>
            <person name="Hsiao Y.Y."/>
            <person name="Qi Y."/>
            <person name="Fu T."/>
            <person name="Tang G.D."/>
            <person name="Zhang D."/>
            <person name="Sun W.H."/>
            <person name="Liu D.K."/>
            <person name="Li Y."/>
            <person name="Chen G.Z."/>
            <person name="Liu X.D."/>
            <person name="Liao X.Y."/>
            <person name="Jiang Y.T."/>
            <person name="Yu X."/>
            <person name="Hao Y."/>
            <person name="Huang J."/>
            <person name="Zhao X.W."/>
            <person name="Ke S."/>
            <person name="Chen Y.Y."/>
            <person name="Wu W.L."/>
            <person name="Hsu J.L."/>
            <person name="Lin Y.F."/>
            <person name="Huang M.D."/>
            <person name="Li C.Y."/>
            <person name="Huang L."/>
            <person name="Wang Z.W."/>
            <person name="Zhao X."/>
            <person name="Zhong W.Y."/>
            <person name="Peng D.H."/>
            <person name="Ahmad S."/>
            <person name="Lan S."/>
            <person name="Zhang J.S."/>
            <person name="Tsai W.C."/>
            <person name="Van de Peer Y."/>
            <person name="Liu Z.J."/>
        </authorList>
    </citation>
    <scope>NUCLEOTIDE SEQUENCE</scope>
    <source>
        <strain evidence="1">SCP</strain>
    </source>
</reference>
<evidence type="ECO:0000313" key="1">
    <source>
        <dbReference type="EMBL" id="KAK1277016.1"/>
    </source>
</evidence>
<dbReference type="EMBL" id="JAUJYN010000002">
    <property type="protein sequence ID" value="KAK1277016.1"/>
    <property type="molecule type" value="Genomic_DNA"/>
</dbReference>
<dbReference type="PANTHER" id="PTHR33116">
    <property type="entry name" value="REVERSE TRANSCRIPTASE ZINC-BINDING DOMAIN-CONTAINING PROTEIN-RELATED-RELATED"/>
    <property type="match status" value="1"/>
</dbReference>
<evidence type="ECO:0008006" key="3">
    <source>
        <dbReference type="Google" id="ProtNLM"/>
    </source>
</evidence>
<proteinExistence type="predicted"/>
<keyword evidence="2" id="KW-1185">Reference proteome</keyword>
<accession>A0AAV9BJZ9</accession>
<organism evidence="1 2">
    <name type="scientific">Acorus gramineus</name>
    <name type="common">Dwarf sweet flag</name>
    <dbReference type="NCBI Taxonomy" id="55184"/>
    <lineage>
        <taxon>Eukaryota</taxon>
        <taxon>Viridiplantae</taxon>
        <taxon>Streptophyta</taxon>
        <taxon>Embryophyta</taxon>
        <taxon>Tracheophyta</taxon>
        <taxon>Spermatophyta</taxon>
        <taxon>Magnoliopsida</taxon>
        <taxon>Liliopsida</taxon>
        <taxon>Acoraceae</taxon>
        <taxon>Acorus</taxon>
    </lineage>
</organism>
<dbReference type="AlphaFoldDB" id="A0AAV9BJZ9"/>
<comment type="caution">
    <text evidence="1">The sequence shown here is derived from an EMBL/GenBank/DDBJ whole genome shotgun (WGS) entry which is preliminary data.</text>
</comment>
<sequence length="125" mass="14250">MLKCFEWIARLKVNAKKCLLIPIKLSPREAGALAGIFGCQVTKLPCKYLGLPLTYGKLSKVDWRPMVERMEKRLPKVIGAQIDMIRRRFLWQGADSERRKLALVKWSTVYCSKQLGGLGVTNIED</sequence>
<dbReference type="PANTHER" id="PTHR33116:SF78">
    <property type="entry name" value="OS12G0587133 PROTEIN"/>
    <property type="match status" value="1"/>
</dbReference>
<name>A0AAV9BJZ9_ACOGR</name>
<reference evidence="1" key="2">
    <citation type="submission" date="2023-06" db="EMBL/GenBank/DDBJ databases">
        <authorList>
            <person name="Ma L."/>
            <person name="Liu K.-W."/>
            <person name="Li Z."/>
            <person name="Hsiao Y.-Y."/>
            <person name="Qi Y."/>
            <person name="Fu T."/>
            <person name="Tang G."/>
            <person name="Zhang D."/>
            <person name="Sun W.-H."/>
            <person name="Liu D.-K."/>
            <person name="Li Y."/>
            <person name="Chen G.-Z."/>
            <person name="Liu X.-D."/>
            <person name="Liao X.-Y."/>
            <person name="Jiang Y.-T."/>
            <person name="Yu X."/>
            <person name="Hao Y."/>
            <person name="Huang J."/>
            <person name="Zhao X.-W."/>
            <person name="Ke S."/>
            <person name="Chen Y.-Y."/>
            <person name="Wu W.-L."/>
            <person name="Hsu J.-L."/>
            <person name="Lin Y.-F."/>
            <person name="Huang M.-D."/>
            <person name="Li C.-Y."/>
            <person name="Huang L."/>
            <person name="Wang Z.-W."/>
            <person name="Zhao X."/>
            <person name="Zhong W.-Y."/>
            <person name="Peng D.-H."/>
            <person name="Ahmad S."/>
            <person name="Lan S."/>
            <person name="Zhang J.-S."/>
            <person name="Tsai W.-C."/>
            <person name="Van De Peer Y."/>
            <person name="Liu Z.-J."/>
        </authorList>
    </citation>
    <scope>NUCLEOTIDE SEQUENCE</scope>
    <source>
        <strain evidence="1">SCP</strain>
        <tissue evidence="1">Leaves</tissue>
    </source>
</reference>
<protein>
    <recommendedName>
        <fullName evidence="3">Reverse transcriptase</fullName>
    </recommendedName>
</protein>
<evidence type="ECO:0000313" key="2">
    <source>
        <dbReference type="Proteomes" id="UP001179952"/>
    </source>
</evidence>
<gene>
    <name evidence="1" type="ORF">QJS04_geneDACA014453</name>
</gene>
<dbReference type="Proteomes" id="UP001179952">
    <property type="component" value="Unassembled WGS sequence"/>
</dbReference>